<keyword evidence="5" id="KW-1185">Reference proteome</keyword>
<dbReference type="STRING" id="448385.sce8469"/>
<evidence type="ECO:0000259" key="3">
    <source>
        <dbReference type="Pfam" id="PF12850"/>
    </source>
</evidence>
<dbReference type="KEGG" id="scl:sce8469"/>
<dbReference type="InterPro" id="IPR050126">
    <property type="entry name" value="Ap4A_hydrolase"/>
</dbReference>
<evidence type="ECO:0000313" key="5">
    <source>
        <dbReference type="Proteomes" id="UP000002139"/>
    </source>
</evidence>
<dbReference type="InterPro" id="IPR024654">
    <property type="entry name" value="Calcineurin-like_PHP_lpxH"/>
</dbReference>
<feature type="region of interest" description="Disordered" evidence="2">
    <location>
        <begin position="1"/>
        <end position="21"/>
    </location>
</feature>
<dbReference type="PANTHER" id="PTHR42850:SF2">
    <property type="entry name" value="BLL5683 PROTEIN"/>
    <property type="match status" value="1"/>
</dbReference>
<accession>A9FUJ7</accession>
<dbReference type="Proteomes" id="UP000002139">
    <property type="component" value="Chromosome"/>
</dbReference>
<dbReference type="HOGENOM" id="CLU_074761_0_1_7"/>
<reference evidence="4 5" key="1">
    <citation type="journal article" date="2007" name="Nat. Biotechnol.">
        <title>Complete genome sequence of the myxobacterium Sorangium cellulosum.</title>
        <authorList>
            <person name="Schneiker S."/>
            <person name="Perlova O."/>
            <person name="Kaiser O."/>
            <person name="Gerth K."/>
            <person name="Alici A."/>
            <person name="Altmeyer M.O."/>
            <person name="Bartels D."/>
            <person name="Bekel T."/>
            <person name="Beyer S."/>
            <person name="Bode E."/>
            <person name="Bode H.B."/>
            <person name="Bolten C.J."/>
            <person name="Choudhuri J.V."/>
            <person name="Doss S."/>
            <person name="Elnakady Y.A."/>
            <person name="Frank B."/>
            <person name="Gaigalat L."/>
            <person name="Goesmann A."/>
            <person name="Groeger C."/>
            <person name="Gross F."/>
            <person name="Jelsbak L."/>
            <person name="Jelsbak L."/>
            <person name="Kalinowski J."/>
            <person name="Kegler C."/>
            <person name="Knauber T."/>
            <person name="Konietzny S."/>
            <person name="Kopp M."/>
            <person name="Krause L."/>
            <person name="Krug D."/>
            <person name="Linke B."/>
            <person name="Mahmud T."/>
            <person name="Martinez-Arias R."/>
            <person name="McHardy A.C."/>
            <person name="Merai M."/>
            <person name="Meyer F."/>
            <person name="Mormann S."/>
            <person name="Munoz-Dorado J."/>
            <person name="Perez J."/>
            <person name="Pradella S."/>
            <person name="Rachid S."/>
            <person name="Raddatz G."/>
            <person name="Rosenau F."/>
            <person name="Rueckert C."/>
            <person name="Sasse F."/>
            <person name="Scharfe M."/>
            <person name="Schuster S.C."/>
            <person name="Suen G."/>
            <person name="Treuner-Lange A."/>
            <person name="Velicer G.J."/>
            <person name="Vorholter F.-J."/>
            <person name="Weissman K.J."/>
            <person name="Welch R.D."/>
            <person name="Wenzel S.C."/>
            <person name="Whitworth D.E."/>
            <person name="Wilhelm S."/>
            <person name="Wittmann C."/>
            <person name="Bloecker H."/>
            <person name="Puehler A."/>
            <person name="Mueller R."/>
        </authorList>
    </citation>
    <scope>NUCLEOTIDE SEQUENCE [LARGE SCALE GENOMIC DNA]</scope>
    <source>
        <strain evidence="5">So ce56</strain>
    </source>
</reference>
<dbReference type="PANTHER" id="PTHR42850">
    <property type="entry name" value="METALLOPHOSPHOESTERASE"/>
    <property type="match status" value="1"/>
</dbReference>
<dbReference type="GO" id="GO:0005737">
    <property type="term" value="C:cytoplasm"/>
    <property type="evidence" value="ECO:0007669"/>
    <property type="project" value="TreeGrafter"/>
</dbReference>
<organism evidence="4 5">
    <name type="scientific">Sorangium cellulosum (strain So ce56)</name>
    <name type="common">Polyangium cellulosum (strain So ce56)</name>
    <dbReference type="NCBI Taxonomy" id="448385"/>
    <lineage>
        <taxon>Bacteria</taxon>
        <taxon>Pseudomonadati</taxon>
        <taxon>Myxococcota</taxon>
        <taxon>Polyangia</taxon>
        <taxon>Polyangiales</taxon>
        <taxon>Polyangiaceae</taxon>
        <taxon>Sorangium</taxon>
    </lineage>
</organism>
<dbReference type="InterPro" id="IPR029052">
    <property type="entry name" value="Metallo-depent_PP-like"/>
</dbReference>
<dbReference type="SUPFAM" id="SSF56300">
    <property type="entry name" value="Metallo-dependent phosphatases"/>
    <property type="match status" value="1"/>
</dbReference>
<dbReference type="Pfam" id="PF12850">
    <property type="entry name" value="Metallophos_2"/>
    <property type="match status" value="1"/>
</dbReference>
<gene>
    <name evidence="4" type="ordered locus">sce8469</name>
</gene>
<name>A9FUJ7_SORC5</name>
<dbReference type="eggNOG" id="COG0639">
    <property type="taxonomic scope" value="Bacteria"/>
</dbReference>
<protein>
    <recommendedName>
        <fullName evidence="3">Calcineurin-like phosphoesterase domain-containing protein</fullName>
    </recommendedName>
</protein>
<feature type="compositionally biased region" description="Basic and acidic residues" evidence="2">
    <location>
        <begin position="1"/>
        <end position="16"/>
    </location>
</feature>
<dbReference type="InterPro" id="IPR011152">
    <property type="entry name" value="Pesterase_MJ0912"/>
</dbReference>
<evidence type="ECO:0000256" key="1">
    <source>
        <dbReference type="ARBA" id="ARBA00008950"/>
    </source>
</evidence>
<proteinExistence type="inferred from homology"/>
<dbReference type="EMBL" id="AM746676">
    <property type="protein sequence ID" value="CAN98639.1"/>
    <property type="molecule type" value="Genomic_DNA"/>
</dbReference>
<dbReference type="PIRSF" id="PIRSF000883">
    <property type="entry name" value="Pesterase_MJ0912"/>
    <property type="match status" value="1"/>
</dbReference>
<feature type="domain" description="Calcineurin-like phosphoesterase" evidence="3">
    <location>
        <begin position="31"/>
        <end position="211"/>
    </location>
</feature>
<dbReference type="AlphaFoldDB" id="A9FUJ7"/>
<evidence type="ECO:0000313" key="4">
    <source>
        <dbReference type="EMBL" id="CAN98639.1"/>
    </source>
</evidence>
<comment type="similarity">
    <text evidence="1">Belongs to the metallophosphoesterase superfamily. YfcE family.</text>
</comment>
<sequence length="272" mass="29621">MVYRHESADRTPRGAESRSNVSMAAEGGLAMRIALISDIHGNEVALRAVLASIRATGVDQVICLGDVATLGPRPSAILDMLQELKCPCILGNHDEFMLDPELIRTYTEAPIVVDAVDWCRDRLSRDELAFLRTFQARLEIPLDAHSTLLVFHGSPRSHMEDLLANTPPEELDRRLAGHAATVMAGGHTHLQMLRQHRGTLLVNPGSVGLPFKEYANGGPPTLLHHAEYATVEAQGGAVNVSLHRVPVDRDALRAAVKACDNPMRGALLQQYA</sequence>
<evidence type="ECO:0000256" key="2">
    <source>
        <dbReference type="SAM" id="MobiDB-lite"/>
    </source>
</evidence>
<dbReference type="CDD" id="cd00838">
    <property type="entry name" value="MPP_superfamily"/>
    <property type="match status" value="1"/>
</dbReference>
<dbReference type="GO" id="GO:0016791">
    <property type="term" value="F:phosphatase activity"/>
    <property type="evidence" value="ECO:0007669"/>
    <property type="project" value="TreeGrafter"/>
</dbReference>
<dbReference type="BioCyc" id="SCEL448385:SCE_RS43385-MONOMER"/>
<dbReference type="Gene3D" id="3.60.21.10">
    <property type="match status" value="1"/>
</dbReference>